<dbReference type="Proteomes" id="UP000271098">
    <property type="component" value="Unassembled WGS sequence"/>
</dbReference>
<dbReference type="InterPro" id="IPR013783">
    <property type="entry name" value="Ig-like_fold"/>
</dbReference>
<accession>A0A183E3K4</accession>
<dbReference type="InterPro" id="IPR036116">
    <property type="entry name" value="FN3_sf"/>
</dbReference>
<evidence type="ECO:0000313" key="2">
    <source>
        <dbReference type="EMBL" id="VDN26210.1"/>
    </source>
</evidence>
<dbReference type="CDD" id="cd00063">
    <property type="entry name" value="FN3"/>
    <property type="match status" value="2"/>
</dbReference>
<dbReference type="PROSITE" id="PS50853">
    <property type="entry name" value="FN3"/>
    <property type="match status" value="1"/>
</dbReference>
<organism evidence="4">
    <name type="scientific">Gongylonema pulchrum</name>
    <dbReference type="NCBI Taxonomy" id="637853"/>
    <lineage>
        <taxon>Eukaryota</taxon>
        <taxon>Metazoa</taxon>
        <taxon>Ecdysozoa</taxon>
        <taxon>Nematoda</taxon>
        <taxon>Chromadorea</taxon>
        <taxon>Rhabditida</taxon>
        <taxon>Spirurina</taxon>
        <taxon>Spiruromorpha</taxon>
        <taxon>Spiruroidea</taxon>
        <taxon>Gongylonematidae</taxon>
        <taxon>Gongylonema</taxon>
    </lineage>
</organism>
<proteinExistence type="predicted"/>
<gene>
    <name evidence="2" type="ORF">GPUH_LOCUS15545</name>
</gene>
<dbReference type="Pfam" id="PF00041">
    <property type="entry name" value="fn3"/>
    <property type="match status" value="1"/>
</dbReference>
<dbReference type="AlphaFoldDB" id="A0A183E3K4"/>
<dbReference type="Gene3D" id="2.60.40.10">
    <property type="entry name" value="Immunoglobulins"/>
    <property type="match status" value="2"/>
</dbReference>
<evidence type="ECO:0000259" key="1">
    <source>
        <dbReference type="PROSITE" id="PS50853"/>
    </source>
</evidence>
<evidence type="ECO:0000313" key="4">
    <source>
        <dbReference type="WBParaSite" id="GPUH_0001556601-mRNA-1"/>
    </source>
</evidence>
<dbReference type="EMBL" id="UYRT01082599">
    <property type="protein sequence ID" value="VDN26210.1"/>
    <property type="molecule type" value="Genomic_DNA"/>
</dbReference>
<evidence type="ECO:0000313" key="3">
    <source>
        <dbReference type="Proteomes" id="UP000271098"/>
    </source>
</evidence>
<dbReference type="InterPro" id="IPR003961">
    <property type="entry name" value="FN3_dom"/>
</dbReference>
<protein>
    <submittedName>
        <fullName evidence="4">Fibronectin type-III domain-containing protein</fullName>
    </submittedName>
</protein>
<dbReference type="SUPFAM" id="SSF49265">
    <property type="entry name" value="Fibronectin type III"/>
    <property type="match status" value="1"/>
</dbReference>
<keyword evidence="3" id="KW-1185">Reference proteome</keyword>
<dbReference type="WBParaSite" id="GPUH_0001556601-mRNA-1">
    <property type="protein sequence ID" value="GPUH_0001556601-mRNA-1"/>
    <property type="gene ID" value="GPUH_0001556601"/>
</dbReference>
<name>A0A183E3K4_9BILA</name>
<reference evidence="2 3" key="2">
    <citation type="submission" date="2018-11" db="EMBL/GenBank/DDBJ databases">
        <authorList>
            <consortium name="Pathogen Informatics"/>
        </authorList>
    </citation>
    <scope>NUCLEOTIDE SEQUENCE [LARGE SCALE GENOMIC DNA]</scope>
</reference>
<feature type="domain" description="Fibronectin type-III" evidence="1">
    <location>
        <begin position="1"/>
        <end position="97"/>
    </location>
</feature>
<dbReference type="OrthoDB" id="5803801at2759"/>
<reference evidence="4" key="1">
    <citation type="submission" date="2016-06" db="UniProtKB">
        <authorList>
            <consortium name="WormBaseParasite"/>
        </authorList>
    </citation>
    <scope>IDENTIFICATION</scope>
</reference>
<sequence>MNARSPDENAVVFVRWDRPRSYNGRLIGYTVESCAVNPDGTMEQRGACPIRQTKPNERFLKITNLENDRRYRFIVYGSTNAGRGDPNSKDIVTLPESMKLFRKQTKPNERFLKITNLESDRRYRFIVYGSTNAGRGDPNSKDIVTLPESMKLFRKSL</sequence>